<protein>
    <recommendedName>
        <fullName evidence="3">Exocyst subunit Exo70 family protein</fullName>
    </recommendedName>
</protein>
<accession>A0A8T0K325</accession>
<gene>
    <name evidence="5" type="ORF">HKW66_Vig0127120</name>
</gene>
<dbReference type="Pfam" id="PF03081">
    <property type="entry name" value="Exo70_C"/>
    <property type="match status" value="1"/>
</dbReference>
<dbReference type="SUPFAM" id="SSF74788">
    <property type="entry name" value="Cullin repeat-like"/>
    <property type="match status" value="1"/>
</dbReference>
<dbReference type="PANTHER" id="PTHR12542">
    <property type="entry name" value="EXOCYST COMPLEX PROTEIN EXO70"/>
    <property type="match status" value="1"/>
</dbReference>
<evidence type="ECO:0000313" key="5">
    <source>
        <dbReference type="EMBL" id="KAG2391527.1"/>
    </source>
</evidence>
<reference evidence="5 6" key="1">
    <citation type="submission" date="2020-05" db="EMBL/GenBank/DDBJ databases">
        <title>Vigna angularis (adzuki bean) Var. LongXiaoDou No. 4 denovo assembly.</title>
        <authorList>
            <person name="Xiang H."/>
        </authorList>
    </citation>
    <scope>NUCLEOTIDE SEQUENCE [LARGE SCALE GENOMIC DNA]</scope>
    <source>
        <tissue evidence="5">Leaf</tissue>
    </source>
</reference>
<dbReference type="InterPro" id="IPR004140">
    <property type="entry name" value="Exo70"/>
</dbReference>
<dbReference type="Gene3D" id="1.20.1280.170">
    <property type="entry name" value="Exocyst complex component Exo70"/>
    <property type="match status" value="1"/>
</dbReference>
<comment type="caution">
    <text evidence="5">The sequence shown here is derived from an EMBL/GenBank/DDBJ whole genome shotgun (WGS) entry which is preliminary data.</text>
</comment>
<evidence type="ECO:0000313" key="6">
    <source>
        <dbReference type="Proteomes" id="UP000743370"/>
    </source>
</evidence>
<evidence type="ECO:0000256" key="3">
    <source>
        <dbReference type="RuleBase" id="RU365026"/>
    </source>
</evidence>
<dbReference type="GO" id="GO:0000145">
    <property type="term" value="C:exocyst"/>
    <property type="evidence" value="ECO:0007669"/>
    <property type="project" value="InterPro"/>
</dbReference>
<keyword evidence="3" id="KW-0268">Exocytosis</keyword>
<dbReference type="InterPro" id="IPR016159">
    <property type="entry name" value="Cullin_repeat-like_dom_sf"/>
</dbReference>
<evidence type="ECO:0000256" key="1">
    <source>
        <dbReference type="ARBA" id="ARBA00006756"/>
    </source>
</evidence>
<evidence type="ECO:0000256" key="2">
    <source>
        <dbReference type="ARBA" id="ARBA00022448"/>
    </source>
</evidence>
<dbReference type="EMBL" id="JABFOF010000007">
    <property type="protein sequence ID" value="KAG2391527.1"/>
    <property type="molecule type" value="Genomic_DNA"/>
</dbReference>
<dbReference type="PANTHER" id="PTHR12542:SF180">
    <property type="entry name" value="EXOCYST SUBUNIT EXO70 FAMILY PROTEIN"/>
    <property type="match status" value="1"/>
</dbReference>
<dbReference type="Proteomes" id="UP000743370">
    <property type="component" value="Unassembled WGS sequence"/>
</dbReference>
<organism evidence="5 6">
    <name type="scientific">Phaseolus angularis</name>
    <name type="common">Azuki bean</name>
    <name type="synonym">Vigna angularis</name>
    <dbReference type="NCBI Taxonomy" id="3914"/>
    <lineage>
        <taxon>Eukaryota</taxon>
        <taxon>Viridiplantae</taxon>
        <taxon>Streptophyta</taxon>
        <taxon>Embryophyta</taxon>
        <taxon>Tracheophyta</taxon>
        <taxon>Spermatophyta</taxon>
        <taxon>Magnoliopsida</taxon>
        <taxon>eudicotyledons</taxon>
        <taxon>Gunneridae</taxon>
        <taxon>Pentapetalae</taxon>
        <taxon>rosids</taxon>
        <taxon>fabids</taxon>
        <taxon>Fabales</taxon>
        <taxon>Fabaceae</taxon>
        <taxon>Papilionoideae</taxon>
        <taxon>50 kb inversion clade</taxon>
        <taxon>NPAAA clade</taxon>
        <taxon>indigoferoid/millettioid clade</taxon>
        <taxon>Phaseoleae</taxon>
        <taxon>Vigna</taxon>
    </lineage>
</organism>
<evidence type="ECO:0000259" key="4">
    <source>
        <dbReference type="Pfam" id="PF03081"/>
    </source>
</evidence>
<dbReference type="GO" id="GO:0015031">
    <property type="term" value="P:protein transport"/>
    <property type="evidence" value="ECO:0007669"/>
    <property type="project" value="UniProtKB-KW"/>
</dbReference>
<dbReference type="InterPro" id="IPR046364">
    <property type="entry name" value="Exo70_C"/>
</dbReference>
<comment type="function">
    <text evidence="3">Component of the exocyst complex.</text>
</comment>
<dbReference type="OrthoDB" id="10409266at2759"/>
<comment type="similarity">
    <text evidence="1 3">Belongs to the EXO70 family.</text>
</comment>
<dbReference type="GO" id="GO:0006887">
    <property type="term" value="P:exocytosis"/>
    <property type="evidence" value="ECO:0007669"/>
    <property type="project" value="UniProtKB-KW"/>
</dbReference>
<proteinExistence type="inferred from homology"/>
<dbReference type="GO" id="GO:0005546">
    <property type="term" value="F:phosphatidylinositol-4,5-bisphosphate binding"/>
    <property type="evidence" value="ECO:0007669"/>
    <property type="project" value="InterPro"/>
</dbReference>
<feature type="domain" description="Exocyst complex subunit Exo70 C-terminal" evidence="4">
    <location>
        <begin position="142"/>
        <end position="291"/>
    </location>
</feature>
<keyword evidence="3" id="KW-0653">Protein transport</keyword>
<name>A0A8T0K325_PHAAN</name>
<keyword evidence="2 3" id="KW-0813">Transport</keyword>
<sequence length="321" mass="37388">MKKLMLMLITSPEDGDLRFQDHLHTQNNSPSQDDIQQQLMNCIKELEKENKMLVPFFCGHVDKYLEAEFGSKEEPYADINFVLDALPSEIMRRLKEIVKLMVDGGFVEECSDIYSTWRREFAEQCLLELLQFQLPIKMDFWKWSAACKAAWKMFFPNERRLCDFLFSGLSVAADVSFDKFCKSLTTVLLEYAHTITTQSYTQYTLLVDAPRMLMSLGKLEPEFIAYNNLSFVRDVRDIQQRLAMINSFRYIIYPDIVEAPATDGGLHLITKESMNYILGICEGMIYQRDCETYCIENSSFWVVIGKMIELLESELELESTR</sequence>
<dbReference type="AlphaFoldDB" id="A0A8T0K325"/>